<organism evidence="2 3">
    <name type="scientific">Sulfitobacter pontiacus</name>
    <dbReference type="NCBI Taxonomy" id="60137"/>
    <lineage>
        <taxon>Bacteria</taxon>
        <taxon>Pseudomonadati</taxon>
        <taxon>Pseudomonadota</taxon>
        <taxon>Alphaproteobacteria</taxon>
        <taxon>Rhodobacterales</taxon>
        <taxon>Roseobacteraceae</taxon>
        <taxon>Sulfitobacter</taxon>
    </lineage>
</organism>
<dbReference type="EMBL" id="CP084964">
    <property type="protein sequence ID" value="UOA25283.1"/>
    <property type="molecule type" value="Genomic_DNA"/>
</dbReference>
<keyword evidence="2" id="KW-0614">Plasmid</keyword>
<feature type="domain" description="Integrase catalytic" evidence="1">
    <location>
        <begin position="303"/>
        <end position="387"/>
    </location>
</feature>
<dbReference type="InterPro" id="IPR036397">
    <property type="entry name" value="RNaseH_sf"/>
</dbReference>
<dbReference type="AlphaFoldDB" id="A0AAX3AJL2"/>
<reference evidence="3" key="1">
    <citation type="journal article" date="2022" name="Microorganisms">
        <title>Beyond the ABCs#Discovery of Three New Plasmid Types in Rhodobacterales (RepQ, RepY, RepW).</title>
        <authorList>
            <person name="Freese H.M."/>
            <person name="Ringel V."/>
            <person name="Overmann J."/>
            <person name="Petersen J."/>
        </authorList>
    </citation>
    <scope>NUCLEOTIDE SEQUENCE [LARGE SCALE GENOMIC DNA]</scope>
    <source>
        <strain evidence="3">DSM 110277</strain>
        <plasmid evidence="3">pDSM110277_e</plasmid>
    </source>
</reference>
<dbReference type="Pfam" id="PF00665">
    <property type="entry name" value="rve"/>
    <property type="match status" value="2"/>
</dbReference>
<dbReference type="Proteomes" id="UP000830781">
    <property type="component" value="Plasmid pDSM110277_e"/>
</dbReference>
<dbReference type="GO" id="GO:0015074">
    <property type="term" value="P:DNA integration"/>
    <property type="evidence" value="ECO:0007669"/>
    <property type="project" value="InterPro"/>
</dbReference>
<dbReference type="InterPro" id="IPR001584">
    <property type="entry name" value="Integrase_cat-core"/>
</dbReference>
<gene>
    <name evidence="2" type="ORF">DSM110277_03737</name>
</gene>
<dbReference type="PROSITE" id="PS50994">
    <property type="entry name" value="INTEGRASE"/>
    <property type="match status" value="2"/>
</dbReference>
<geneLocation type="plasmid" evidence="2 3">
    <name>pDSM110277_e</name>
</geneLocation>
<dbReference type="InterPro" id="IPR012337">
    <property type="entry name" value="RNaseH-like_sf"/>
</dbReference>
<dbReference type="Pfam" id="PF13276">
    <property type="entry name" value="HTH_21"/>
    <property type="match status" value="1"/>
</dbReference>
<protein>
    <recommendedName>
        <fullName evidence="1">Integrase catalytic domain-containing protein</fullName>
    </recommendedName>
</protein>
<dbReference type="InterPro" id="IPR048020">
    <property type="entry name" value="Transpos_IS3"/>
</dbReference>
<dbReference type="InterPro" id="IPR025948">
    <property type="entry name" value="HTH-like_dom"/>
</dbReference>
<evidence type="ECO:0000259" key="1">
    <source>
        <dbReference type="PROSITE" id="PS50994"/>
    </source>
</evidence>
<dbReference type="NCBIfam" id="NF033516">
    <property type="entry name" value="transpos_IS3"/>
    <property type="match status" value="2"/>
</dbReference>
<name>A0AAX3AJL2_9RHOB</name>
<dbReference type="InterPro" id="IPR050900">
    <property type="entry name" value="Transposase_IS3/IS150/IS904"/>
</dbReference>
<dbReference type="Pfam" id="PF13333">
    <property type="entry name" value="rve_2"/>
    <property type="match status" value="1"/>
</dbReference>
<keyword evidence="3" id="KW-1185">Reference proteome</keyword>
<sequence length="387" mass="44504">MILLAHIREQHRLSLGSYGRPRMTQGLKEQGLQVGQRRVARIMRDNGIQVLRSRKFKRTTDSDHSFNIARNLLSQNFSAAAPNQKCAGDITYIWTREGWAYLSGIIDLYSRRVIGWAISNRMKQNLALRTLDMAIALRRPPPGCIHHTDRGAQYCAHEYQKRLRRHKLLPSMSGKGNCYDNSAVESFFKSLKAELIWRNTWQTRCDVEVAVFEYINGFDNPRRRHSALDGKSPLAFESNHRCYGYRRLEAYITRESISISEKVGRCLMKQETLIVPKPKRRRYSSYRGEISPAPENIINREFQAAAPNEKWLTDVTEFHFRAGKVNLSPIIDCFDGLVISWTIGVRPDADLVNTMLDAAVETIADSEARPIVHSDRGGHYRWPGWNV</sequence>
<dbReference type="Gene3D" id="3.30.420.10">
    <property type="entry name" value="Ribonuclease H-like superfamily/Ribonuclease H"/>
    <property type="match status" value="1"/>
</dbReference>
<evidence type="ECO:0000313" key="2">
    <source>
        <dbReference type="EMBL" id="UOA25283.1"/>
    </source>
</evidence>
<dbReference type="GO" id="GO:0003676">
    <property type="term" value="F:nucleic acid binding"/>
    <property type="evidence" value="ECO:0007669"/>
    <property type="project" value="InterPro"/>
</dbReference>
<dbReference type="PANTHER" id="PTHR46889:SF4">
    <property type="entry name" value="TRANSPOSASE INSO FOR INSERTION SEQUENCE ELEMENT IS911B-RELATED"/>
    <property type="match status" value="1"/>
</dbReference>
<dbReference type="PANTHER" id="PTHR46889">
    <property type="entry name" value="TRANSPOSASE INSF FOR INSERTION SEQUENCE IS3B-RELATED"/>
    <property type="match status" value="1"/>
</dbReference>
<dbReference type="SUPFAM" id="SSF53098">
    <property type="entry name" value="Ribonuclease H-like"/>
    <property type="match status" value="2"/>
</dbReference>
<accession>A0AAX3AJL2</accession>
<proteinExistence type="predicted"/>
<evidence type="ECO:0000313" key="3">
    <source>
        <dbReference type="Proteomes" id="UP000830781"/>
    </source>
</evidence>
<feature type="domain" description="Integrase catalytic" evidence="1">
    <location>
        <begin position="78"/>
        <end position="241"/>
    </location>
</feature>